<evidence type="ECO:0000313" key="1">
    <source>
        <dbReference type="EMBL" id="KAG0571174.1"/>
    </source>
</evidence>
<evidence type="ECO:0000313" key="2">
    <source>
        <dbReference type="Proteomes" id="UP000822688"/>
    </source>
</evidence>
<sequence length="107" mass="11705">MMWHRAVVVGNMTSRDTYRSRAVDTKVQRWKRSECAACTAASVHVLFCTAWALHCTEWRACPRSKGLASRISGLLSLASRISGLLSLASRISGLLRASPVSCKPVSL</sequence>
<organism evidence="1 2">
    <name type="scientific">Ceratodon purpureus</name>
    <name type="common">Fire moss</name>
    <name type="synonym">Dicranum purpureum</name>
    <dbReference type="NCBI Taxonomy" id="3225"/>
    <lineage>
        <taxon>Eukaryota</taxon>
        <taxon>Viridiplantae</taxon>
        <taxon>Streptophyta</taxon>
        <taxon>Embryophyta</taxon>
        <taxon>Bryophyta</taxon>
        <taxon>Bryophytina</taxon>
        <taxon>Bryopsida</taxon>
        <taxon>Dicranidae</taxon>
        <taxon>Pseudoditrichales</taxon>
        <taxon>Ditrichaceae</taxon>
        <taxon>Ceratodon</taxon>
    </lineage>
</organism>
<reference evidence="1 2" key="1">
    <citation type="submission" date="2020-06" db="EMBL/GenBank/DDBJ databases">
        <title>WGS assembly of Ceratodon purpureus strain R40.</title>
        <authorList>
            <person name="Carey S.B."/>
            <person name="Jenkins J."/>
            <person name="Shu S."/>
            <person name="Lovell J.T."/>
            <person name="Sreedasyam A."/>
            <person name="Maumus F."/>
            <person name="Tiley G.P."/>
            <person name="Fernandez-Pozo N."/>
            <person name="Barry K."/>
            <person name="Chen C."/>
            <person name="Wang M."/>
            <person name="Lipzen A."/>
            <person name="Daum C."/>
            <person name="Saski C.A."/>
            <person name="Payton A.C."/>
            <person name="Mcbreen J.C."/>
            <person name="Conrad R.E."/>
            <person name="Kollar L.M."/>
            <person name="Olsson S."/>
            <person name="Huttunen S."/>
            <person name="Landis J.B."/>
            <person name="Wickett N.J."/>
            <person name="Johnson M.G."/>
            <person name="Rensing S.A."/>
            <person name="Grimwood J."/>
            <person name="Schmutz J."/>
            <person name="Mcdaniel S.F."/>
        </authorList>
    </citation>
    <scope>NUCLEOTIDE SEQUENCE [LARGE SCALE GENOMIC DNA]</scope>
    <source>
        <strain evidence="1 2">R40</strain>
    </source>
</reference>
<dbReference type="AlphaFoldDB" id="A0A8T0HK96"/>
<keyword evidence="2" id="KW-1185">Reference proteome</keyword>
<gene>
    <name evidence="1" type="ORF">KC19_6G217100</name>
</gene>
<comment type="caution">
    <text evidence="1">The sequence shown here is derived from an EMBL/GenBank/DDBJ whole genome shotgun (WGS) entry which is preliminary data.</text>
</comment>
<proteinExistence type="predicted"/>
<protein>
    <submittedName>
        <fullName evidence="1">Uncharacterized protein</fullName>
    </submittedName>
</protein>
<dbReference type="Proteomes" id="UP000822688">
    <property type="component" value="Chromosome 6"/>
</dbReference>
<accession>A0A8T0HK96</accession>
<dbReference type="EMBL" id="CM026427">
    <property type="protein sequence ID" value="KAG0571174.1"/>
    <property type="molecule type" value="Genomic_DNA"/>
</dbReference>
<name>A0A8T0HK96_CERPU</name>